<organism evidence="2 3">
    <name type="scientific">Arachis hypogaea</name>
    <name type="common">Peanut</name>
    <dbReference type="NCBI Taxonomy" id="3818"/>
    <lineage>
        <taxon>Eukaryota</taxon>
        <taxon>Viridiplantae</taxon>
        <taxon>Streptophyta</taxon>
        <taxon>Embryophyta</taxon>
        <taxon>Tracheophyta</taxon>
        <taxon>Spermatophyta</taxon>
        <taxon>Magnoliopsida</taxon>
        <taxon>eudicotyledons</taxon>
        <taxon>Gunneridae</taxon>
        <taxon>Pentapetalae</taxon>
        <taxon>rosids</taxon>
        <taxon>fabids</taxon>
        <taxon>Fabales</taxon>
        <taxon>Fabaceae</taxon>
        <taxon>Papilionoideae</taxon>
        <taxon>50 kb inversion clade</taxon>
        <taxon>dalbergioids sensu lato</taxon>
        <taxon>Dalbergieae</taxon>
        <taxon>Pterocarpus clade</taxon>
        <taxon>Arachis</taxon>
    </lineage>
</organism>
<sequence length="319" mass="37463">MATHSDEIPKDLVFKILAKLPVKSLKQFSCVHKSWLNLLENSDFKSIYYENLKSKTAYSLSLFLWRYFDDKRSDGRIYENDVHLFSGERYENMVTLVLPSLFEEIDFDRVLDCVNGIIYHYKTAGLNVKIGLWNPKTDKRKIIPPSIITNESDFDPEVRIHRFGYDNVNDDYKVIQYVYYIHHEFDTYASALANWQIYSLKSNCWKKLDFEMTQKEATHESYVAYLNGVCHWWGWEDDEKEVLVSFNLSIEPFRTTLIDWGQSDTGHPTRTLVMLNESITLISSFDENSRIEISILGEVGVEESWVKLDPLQICGIQWE</sequence>
<dbReference type="AlphaFoldDB" id="A0A444YAE1"/>
<evidence type="ECO:0000313" key="2">
    <source>
        <dbReference type="EMBL" id="RYQ98922.1"/>
    </source>
</evidence>
<dbReference type="Pfam" id="PF07734">
    <property type="entry name" value="FBA_1"/>
    <property type="match status" value="1"/>
</dbReference>
<comment type="caution">
    <text evidence="2">The sequence shown here is derived from an EMBL/GenBank/DDBJ whole genome shotgun (WGS) entry which is preliminary data.</text>
</comment>
<evidence type="ECO:0000259" key="1">
    <source>
        <dbReference type="PROSITE" id="PS50181"/>
    </source>
</evidence>
<dbReference type="EMBL" id="SDMP01000017">
    <property type="protein sequence ID" value="RYQ98922.1"/>
    <property type="molecule type" value="Genomic_DNA"/>
</dbReference>
<dbReference type="Proteomes" id="UP000289738">
    <property type="component" value="Chromosome B07"/>
</dbReference>
<dbReference type="CDD" id="cd22157">
    <property type="entry name" value="F-box_AtFBW1-like"/>
    <property type="match status" value="1"/>
</dbReference>
<dbReference type="InterPro" id="IPR017451">
    <property type="entry name" value="F-box-assoc_interact_dom"/>
</dbReference>
<dbReference type="InterPro" id="IPR036047">
    <property type="entry name" value="F-box-like_dom_sf"/>
</dbReference>
<dbReference type="InterPro" id="IPR006527">
    <property type="entry name" value="F-box-assoc_dom_typ1"/>
</dbReference>
<dbReference type="SMART" id="SM00256">
    <property type="entry name" value="FBOX"/>
    <property type="match status" value="1"/>
</dbReference>
<keyword evidence="3" id="KW-1185">Reference proteome</keyword>
<dbReference type="PANTHER" id="PTHR31672:SF13">
    <property type="entry name" value="F-BOX PROTEIN CPR30-LIKE"/>
    <property type="match status" value="1"/>
</dbReference>
<dbReference type="InterPro" id="IPR050796">
    <property type="entry name" value="SCF_F-box_component"/>
</dbReference>
<dbReference type="PANTHER" id="PTHR31672">
    <property type="entry name" value="BNACNNG10540D PROTEIN"/>
    <property type="match status" value="1"/>
</dbReference>
<proteinExistence type="predicted"/>
<dbReference type="STRING" id="3818.A0A444YAE1"/>
<dbReference type="SUPFAM" id="SSF81383">
    <property type="entry name" value="F-box domain"/>
    <property type="match status" value="1"/>
</dbReference>
<protein>
    <recommendedName>
        <fullName evidence="1">F-box domain-containing protein</fullName>
    </recommendedName>
</protein>
<name>A0A444YAE1_ARAHY</name>
<feature type="domain" description="F-box" evidence="1">
    <location>
        <begin position="2"/>
        <end position="52"/>
    </location>
</feature>
<dbReference type="NCBIfam" id="TIGR01640">
    <property type="entry name" value="F_box_assoc_1"/>
    <property type="match status" value="1"/>
</dbReference>
<reference evidence="2 3" key="1">
    <citation type="submission" date="2019-01" db="EMBL/GenBank/DDBJ databases">
        <title>Sequencing of cultivated peanut Arachis hypogaea provides insights into genome evolution and oil improvement.</title>
        <authorList>
            <person name="Chen X."/>
        </authorList>
    </citation>
    <scope>NUCLEOTIDE SEQUENCE [LARGE SCALE GENOMIC DNA]</scope>
    <source>
        <strain evidence="3">cv. Fuhuasheng</strain>
        <tissue evidence="2">Leaves</tissue>
    </source>
</reference>
<dbReference type="OrthoDB" id="1867629at2759"/>
<evidence type="ECO:0000313" key="3">
    <source>
        <dbReference type="Proteomes" id="UP000289738"/>
    </source>
</evidence>
<dbReference type="Pfam" id="PF00646">
    <property type="entry name" value="F-box"/>
    <property type="match status" value="1"/>
</dbReference>
<accession>A0A444YAE1</accession>
<dbReference type="InterPro" id="IPR001810">
    <property type="entry name" value="F-box_dom"/>
</dbReference>
<gene>
    <name evidence="2" type="ORF">Ahy_B07g086752</name>
</gene>
<dbReference type="PROSITE" id="PS50181">
    <property type="entry name" value="FBOX"/>
    <property type="match status" value="1"/>
</dbReference>